<dbReference type="InterPro" id="IPR000160">
    <property type="entry name" value="GGDEF_dom"/>
</dbReference>
<evidence type="ECO:0000256" key="1">
    <source>
        <dbReference type="ARBA" id="ARBA00012528"/>
    </source>
</evidence>
<keyword evidence="3" id="KW-0175">Coiled coil</keyword>
<dbReference type="InterPro" id="IPR029787">
    <property type="entry name" value="Nucleotide_cyclase"/>
</dbReference>
<gene>
    <name evidence="6" type="ORF">GCM10023307_18360</name>
</gene>
<dbReference type="SUPFAM" id="SSF55073">
    <property type="entry name" value="Nucleotide cyclase"/>
    <property type="match status" value="1"/>
</dbReference>
<dbReference type="Gene3D" id="1.25.40.10">
    <property type="entry name" value="Tetratricopeptide repeat domain"/>
    <property type="match status" value="1"/>
</dbReference>
<sequence length="582" mass="63588">MALLLVGVVCETVAATGDGATDQRHPLEVRALTEPREVLAALPAARGALAKNDHEGLAKLALAEANACRVIADYRCQRRAGSAAMAEADRTASVYLQVRARIAQGRALSRLGDYNSAGRTLAEAQQRLGTAPDDELMADVLLAYSSISERLGKLDESYRYAKQGLDHAPAARLPEMRLRLLRNMAHIASDQGRPEEARALMQEAKAILPTNRDPKLTAEVLLEEARAARAMNDADAVEDLGRRISRIGDDLQNTQLHGLGYETTAQALQIRGENVAALALYRKARAEFAELKLQQDELRTTRAIVDLQLKGTQPETLPESIARLIALGDQTNRTEREAAAADFEERLRYAESDAELARANAKAENERLRAAVSENRFRFTLVVGLLVLCTLGVVVALYAQQRRHAAMMRERGREMEIAISTDFLTSVYSRRYITEAGERAFQRTRDDPSGHGLAVAIVDIDHFKRINDRFGHAVGDDVLKAVSAAMRAVCRDSDLLGRYGGEEFAVLLNGIQPGHVAPAAERLRAAVAGAILSHEGETIAPTASIGIACLTPEDRDFDQLLIRADRALYEAKAQGRNRVVLA</sequence>
<dbReference type="SMART" id="SM00267">
    <property type="entry name" value="GGDEF"/>
    <property type="match status" value="1"/>
</dbReference>
<dbReference type="InterPro" id="IPR050469">
    <property type="entry name" value="Diguanylate_Cyclase"/>
</dbReference>
<organism evidence="6 7">
    <name type="scientific">Lysobacter hankyongensis</name>
    <dbReference type="NCBI Taxonomy" id="1176535"/>
    <lineage>
        <taxon>Bacteria</taxon>
        <taxon>Pseudomonadati</taxon>
        <taxon>Pseudomonadota</taxon>
        <taxon>Gammaproteobacteria</taxon>
        <taxon>Lysobacterales</taxon>
        <taxon>Lysobacteraceae</taxon>
        <taxon>Lysobacter</taxon>
    </lineage>
</organism>
<dbReference type="InterPro" id="IPR043128">
    <property type="entry name" value="Rev_trsase/Diguanyl_cyclase"/>
</dbReference>
<dbReference type="PANTHER" id="PTHR45138">
    <property type="entry name" value="REGULATORY COMPONENTS OF SENSORY TRANSDUCTION SYSTEM"/>
    <property type="match status" value="1"/>
</dbReference>
<keyword evidence="4" id="KW-0472">Membrane</keyword>
<comment type="catalytic activity">
    <reaction evidence="2">
        <text>2 GTP = 3',3'-c-di-GMP + 2 diphosphate</text>
        <dbReference type="Rhea" id="RHEA:24898"/>
        <dbReference type="ChEBI" id="CHEBI:33019"/>
        <dbReference type="ChEBI" id="CHEBI:37565"/>
        <dbReference type="ChEBI" id="CHEBI:58805"/>
        <dbReference type="EC" id="2.7.7.65"/>
    </reaction>
</comment>
<keyword evidence="4" id="KW-1133">Transmembrane helix</keyword>
<name>A0ABP9BBH8_9GAMM</name>
<evidence type="ECO:0000259" key="5">
    <source>
        <dbReference type="PROSITE" id="PS50887"/>
    </source>
</evidence>
<evidence type="ECO:0000313" key="6">
    <source>
        <dbReference type="EMBL" id="GAA4793262.1"/>
    </source>
</evidence>
<dbReference type="RefSeq" id="WP_345303025.1">
    <property type="nucleotide sequence ID" value="NZ_BAABJE010000009.1"/>
</dbReference>
<dbReference type="Pfam" id="PF00990">
    <property type="entry name" value="GGDEF"/>
    <property type="match status" value="1"/>
</dbReference>
<dbReference type="PROSITE" id="PS50887">
    <property type="entry name" value="GGDEF"/>
    <property type="match status" value="1"/>
</dbReference>
<keyword evidence="7" id="KW-1185">Reference proteome</keyword>
<evidence type="ECO:0000313" key="7">
    <source>
        <dbReference type="Proteomes" id="UP001499959"/>
    </source>
</evidence>
<feature type="domain" description="GGDEF" evidence="5">
    <location>
        <begin position="451"/>
        <end position="582"/>
    </location>
</feature>
<comment type="caution">
    <text evidence="6">The sequence shown here is derived from an EMBL/GenBank/DDBJ whole genome shotgun (WGS) entry which is preliminary data.</text>
</comment>
<dbReference type="Gene3D" id="3.30.70.270">
    <property type="match status" value="1"/>
</dbReference>
<evidence type="ECO:0000256" key="3">
    <source>
        <dbReference type="SAM" id="Coils"/>
    </source>
</evidence>
<dbReference type="SUPFAM" id="SSF48452">
    <property type="entry name" value="TPR-like"/>
    <property type="match status" value="1"/>
</dbReference>
<evidence type="ECO:0000256" key="2">
    <source>
        <dbReference type="ARBA" id="ARBA00034247"/>
    </source>
</evidence>
<evidence type="ECO:0000256" key="4">
    <source>
        <dbReference type="SAM" id="Phobius"/>
    </source>
</evidence>
<dbReference type="EC" id="2.7.7.65" evidence="1"/>
<feature type="transmembrane region" description="Helical" evidence="4">
    <location>
        <begin position="377"/>
        <end position="399"/>
    </location>
</feature>
<protein>
    <recommendedName>
        <fullName evidence="1">diguanylate cyclase</fullName>
        <ecNumber evidence="1">2.7.7.65</ecNumber>
    </recommendedName>
</protein>
<feature type="coiled-coil region" evidence="3">
    <location>
        <begin position="340"/>
        <end position="376"/>
    </location>
</feature>
<proteinExistence type="predicted"/>
<dbReference type="NCBIfam" id="TIGR00254">
    <property type="entry name" value="GGDEF"/>
    <property type="match status" value="1"/>
</dbReference>
<dbReference type="InterPro" id="IPR011990">
    <property type="entry name" value="TPR-like_helical_dom_sf"/>
</dbReference>
<dbReference type="PANTHER" id="PTHR45138:SF9">
    <property type="entry name" value="DIGUANYLATE CYCLASE DGCM-RELATED"/>
    <property type="match status" value="1"/>
</dbReference>
<dbReference type="CDD" id="cd01949">
    <property type="entry name" value="GGDEF"/>
    <property type="match status" value="1"/>
</dbReference>
<dbReference type="Proteomes" id="UP001499959">
    <property type="component" value="Unassembled WGS sequence"/>
</dbReference>
<dbReference type="EMBL" id="BAABJE010000009">
    <property type="protein sequence ID" value="GAA4793262.1"/>
    <property type="molecule type" value="Genomic_DNA"/>
</dbReference>
<reference evidence="7" key="1">
    <citation type="journal article" date="2019" name="Int. J. Syst. Evol. Microbiol.">
        <title>The Global Catalogue of Microorganisms (GCM) 10K type strain sequencing project: providing services to taxonomists for standard genome sequencing and annotation.</title>
        <authorList>
            <consortium name="The Broad Institute Genomics Platform"/>
            <consortium name="The Broad Institute Genome Sequencing Center for Infectious Disease"/>
            <person name="Wu L."/>
            <person name="Ma J."/>
        </authorList>
    </citation>
    <scope>NUCLEOTIDE SEQUENCE [LARGE SCALE GENOMIC DNA]</scope>
    <source>
        <strain evidence="7">JCM 18204</strain>
    </source>
</reference>
<keyword evidence="4" id="KW-0812">Transmembrane</keyword>
<accession>A0ABP9BBH8</accession>